<organism evidence="1 2">
    <name type="scientific">Parasponia andersonii</name>
    <name type="common">Sponia andersonii</name>
    <dbReference type="NCBI Taxonomy" id="3476"/>
    <lineage>
        <taxon>Eukaryota</taxon>
        <taxon>Viridiplantae</taxon>
        <taxon>Streptophyta</taxon>
        <taxon>Embryophyta</taxon>
        <taxon>Tracheophyta</taxon>
        <taxon>Spermatophyta</taxon>
        <taxon>Magnoliopsida</taxon>
        <taxon>eudicotyledons</taxon>
        <taxon>Gunneridae</taxon>
        <taxon>Pentapetalae</taxon>
        <taxon>rosids</taxon>
        <taxon>fabids</taxon>
        <taxon>Rosales</taxon>
        <taxon>Cannabaceae</taxon>
        <taxon>Parasponia</taxon>
    </lineage>
</organism>
<reference evidence="2" key="1">
    <citation type="submission" date="2016-06" db="EMBL/GenBank/DDBJ databases">
        <title>Parallel loss of symbiosis genes in relatives of nitrogen-fixing non-legume Parasponia.</title>
        <authorList>
            <person name="Van Velzen R."/>
            <person name="Holmer R."/>
            <person name="Bu F."/>
            <person name="Rutten L."/>
            <person name="Van Zeijl A."/>
            <person name="Liu W."/>
            <person name="Santuari L."/>
            <person name="Cao Q."/>
            <person name="Sharma T."/>
            <person name="Shen D."/>
            <person name="Roswanjaya Y."/>
            <person name="Wardhani T."/>
            <person name="Kalhor M.S."/>
            <person name="Jansen J."/>
            <person name="Van den Hoogen J."/>
            <person name="Gungor B."/>
            <person name="Hartog M."/>
            <person name="Hontelez J."/>
            <person name="Verver J."/>
            <person name="Yang W.-C."/>
            <person name="Schijlen E."/>
            <person name="Repin R."/>
            <person name="Schilthuizen M."/>
            <person name="Schranz E."/>
            <person name="Heidstra R."/>
            <person name="Miyata K."/>
            <person name="Fedorova E."/>
            <person name="Kohlen W."/>
            <person name="Bisseling T."/>
            <person name="Smit S."/>
            <person name="Geurts R."/>
        </authorList>
    </citation>
    <scope>NUCLEOTIDE SEQUENCE [LARGE SCALE GENOMIC DNA]</scope>
    <source>
        <strain evidence="2">cv. WU1-14</strain>
    </source>
</reference>
<name>A0A2P5BA98_PARAD</name>
<dbReference type="Proteomes" id="UP000237105">
    <property type="component" value="Unassembled WGS sequence"/>
</dbReference>
<proteinExistence type="predicted"/>
<dbReference type="OrthoDB" id="1730677at2759"/>
<evidence type="ECO:0000313" key="1">
    <source>
        <dbReference type="EMBL" id="PON45712.1"/>
    </source>
</evidence>
<accession>A0A2P5BA98</accession>
<protein>
    <submittedName>
        <fullName evidence="1">Uncharacterized protein</fullName>
    </submittedName>
</protein>
<keyword evidence="2" id="KW-1185">Reference proteome</keyword>
<gene>
    <name evidence="1" type="ORF">PanWU01x14_257040</name>
</gene>
<dbReference type="AlphaFoldDB" id="A0A2P5BA98"/>
<comment type="caution">
    <text evidence="1">The sequence shown here is derived from an EMBL/GenBank/DDBJ whole genome shotgun (WGS) entry which is preliminary data.</text>
</comment>
<dbReference type="EMBL" id="JXTB01000325">
    <property type="protein sequence ID" value="PON45712.1"/>
    <property type="molecule type" value="Genomic_DNA"/>
</dbReference>
<feature type="non-terminal residue" evidence="1">
    <location>
        <position position="61"/>
    </location>
</feature>
<sequence>MGPNKASEPDRFHAILFQKHWEVVGRLVSKACLAVLNGGKSIKAINNTNVVLIPKKKHPEV</sequence>
<evidence type="ECO:0000313" key="2">
    <source>
        <dbReference type="Proteomes" id="UP000237105"/>
    </source>
</evidence>